<dbReference type="RefSeq" id="WP_190568906.1">
    <property type="nucleotide sequence ID" value="NZ_JACJQL010000030.1"/>
</dbReference>
<dbReference type="SMART" id="SM01321">
    <property type="entry name" value="Y1_Tnp"/>
    <property type="match status" value="1"/>
</dbReference>
<dbReference type="Proteomes" id="UP000621307">
    <property type="component" value="Unassembled WGS sequence"/>
</dbReference>
<protein>
    <submittedName>
        <fullName evidence="2">Transposase</fullName>
    </submittedName>
</protein>
<organism evidence="2 3">
    <name type="scientific">Nostoc parmelioides FACHB-3921</name>
    <dbReference type="NCBI Taxonomy" id="2692909"/>
    <lineage>
        <taxon>Bacteria</taxon>
        <taxon>Bacillati</taxon>
        <taxon>Cyanobacteriota</taxon>
        <taxon>Cyanophyceae</taxon>
        <taxon>Nostocales</taxon>
        <taxon>Nostocaceae</taxon>
        <taxon>Nostoc</taxon>
    </lineage>
</organism>
<dbReference type="InterPro" id="IPR052715">
    <property type="entry name" value="RAYT_transposase"/>
</dbReference>
<dbReference type="Gene3D" id="3.30.70.1290">
    <property type="entry name" value="Transposase IS200-like"/>
    <property type="match status" value="1"/>
</dbReference>
<dbReference type="PANTHER" id="PTHR36966">
    <property type="entry name" value="REP-ASSOCIATED TYROSINE TRANSPOSASE"/>
    <property type="match status" value="1"/>
</dbReference>
<name>A0ABR8BGZ0_9NOSO</name>
<feature type="domain" description="Transposase IS200-like" evidence="1">
    <location>
        <begin position="9"/>
        <end position="137"/>
    </location>
</feature>
<dbReference type="SUPFAM" id="SSF143422">
    <property type="entry name" value="Transposase IS200-like"/>
    <property type="match status" value="1"/>
</dbReference>
<dbReference type="PANTHER" id="PTHR36966:SF1">
    <property type="entry name" value="REP-ASSOCIATED TYROSINE TRANSPOSASE"/>
    <property type="match status" value="1"/>
</dbReference>
<keyword evidence="3" id="KW-1185">Reference proteome</keyword>
<evidence type="ECO:0000313" key="3">
    <source>
        <dbReference type="Proteomes" id="UP000621307"/>
    </source>
</evidence>
<evidence type="ECO:0000259" key="1">
    <source>
        <dbReference type="SMART" id="SM01321"/>
    </source>
</evidence>
<dbReference type="NCBIfam" id="NF047646">
    <property type="entry name" value="REP_Tyr_transpos"/>
    <property type="match status" value="1"/>
</dbReference>
<sequence length="183" mass="22037">MPNYRRAKLPGGTYFLTQVTHHRQPWLITDIARLALRAAITHVRQKYPFTIDAFVLLPDHFHCIWTLPPGDSDLSTRLRLIKTFVTKNYGNQLEIQTEISVSRQKRQERNLWQRRFWEHLIRDDRDFVIHCDYIHYNPVRHKLCQIPQDWQFSTIHRFISQGIYPPNWGMGEFPDMPNTIWDI</sequence>
<evidence type="ECO:0000313" key="2">
    <source>
        <dbReference type="EMBL" id="MBD2253378.1"/>
    </source>
</evidence>
<reference evidence="2 3" key="1">
    <citation type="journal article" date="2020" name="ISME J.">
        <title>Comparative genomics reveals insights into cyanobacterial evolution and habitat adaptation.</title>
        <authorList>
            <person name="Chen M.Y."/>
            <person name="Teng W.K."/>
            <person name="Zhao L."/>
            <person name="Hu C.X."/>
            <person name="Zhou Y.K."/>
            <person name="Han B.P."/>
            <person name="Song L.R."/>
            <person name="Shu W.S."/>
        </authorList>
    </citation>
    <scope>NUCLEOTIDE SEQUENCE [LARGE SCALE GENOMIC DNA]</scope>
    <source>
        <strain evidence="2 3">FACHB-3921</strain>
    </source>
</reference>
<proteinExistence type="predicted"/>
<dbReference type="InterPro" id="IPR002686">
    <property type="entry name" value="Transposase_17"/>
</dbReference>
<dbReference type="EMBL" id="JACJQL010000030">
    <property type="protein sequence ID" value="MBD2253378.1"/>
    <property type="molecule type" value="Genomic_DNA"/>
</dbReference>
<gene>
    <name evidence="2" type="ORF">H6G14_19045</name>
</gene>
<comment type="caution">
    <text evidence="2">The sequence shown here is derived from an EMBL/GenBank/DDBJ whole genome shotgun (WGS) entry which is preliminary data.</text>
</comment>
<dbReference type="Pfam" id="PF01797">
    <property type="entry name" value="Y1_Tnp"/>
    <property type="match status" value="1"/>
</dbReference>
<dbReference type="InterPro" id="IPR036515">
    <property type="entry name" value="Transposase_17_sf"/>
</dbReference>
<accession>A0ABR8BGZ0</accession>